<feature type="region of interest" description="Disordered" evidence="1">
    <location>
        <begin position="153"/>
        <end position="177"/>
    </location>
</feature>
<gene>
    <name evidence="3" type="ORF">DNG_06126</name>
</gene>
<keyword evidence="2" id="KW-0812">Transmembrane</keyword>
<dbReference type="PANTHER" id="PTHR39466:SF1">
    <property type="entry name" value="RGS DOMAIN-CONTAINING PROTEIN"/>
    <property type="match status" value="1"/>
</dbReference>
<sequence>MSLLLYSGPRRKKKWSSGGREELDFKDLEKKAKATKKWIHPKLRFEEIIKNKPLPPCSLNDFMDYLVYVEREAETLQFFLWYYDYVRRWVKLHPAKKATAPKWDPGNKRPLTSHSRKGSLKEKVKLNSILDILDREAGPDSRIYHHRYQSSSATNFSLPRSPETAATGEDEKTWEPFSTQPYRDEINQIVRHYIISGAPRQLYLSSQDRQACIHGAEHTTHPSALLPAFISAEAMLRGRLHPNFISWSISNSNRPLVIASRLLSVLLLLLAAGLDAFLILTDWSRLWRLTCLPLFFTAFCVIIASGSGLSLALHLRGARQLRPWEQAADVEAAAAAAGYSKKHLRKNTGDSVLSFDADPLRKGSLRPLGPKNDFWDEEWVRVYEKKWLFRRVLDGTVPVQNRHVSVLQDAVVAGSVLWGSLIAILLTAGSIFVPALGYISV</sequence>
<keyword evidence="2" id="KW-0472">Membrane</keyword>
<feature type="transmembrane region" description="Helical" evidence="2">
    <location>
        <begin position="292"/>
        <end position="313"/>
    </location>
</feature>
<dbReference type="EMBL" id="ONZQ02000008">
    <property type="protein sequence ID" value="SPO03443.1"/>
    <property type="molecule type" value="Genomic_DNA"/>
</dbReference>
<dbReference type="AlphaFoldDB" id="A0AAE8N1N9"/>
<evidence type="ECO:0000256" key="1">
    <source>
        <dbReference type="SAM" id="MobiDB-lite"/>
    </source>
</evidence>
<evidence type="ECO:0000256" key="2">
    <source>
        <dbReference type="SAM" id="Phobius"/>
    </source>
</evidence>
<keyword evidence="2" id="KW-1133">Transmembrane helix</keyword>
<protein>
    <recommendedName>
        <fullName evidence="5">RGS domain-containing protein</fullName>
    </recommendedName>
</protein>
<dbReference type="InterPro" id="IPR036305">
    <property type="entry name" value="RGS_sf"/>
</dbReference>
<feature type="transmembrane region" description="Helical" evidence="2">
    <location>
        <begin position="262"/>
        <end position="280"/>
    </location>
</feature>
<proteinExistence type="predicted"/>
<evidence type="ECO:0000313" key="4">
    <source>
        <dbReference type="Proteomes" id="UP001187682"/>
    </source>
</evidence>
<dbReference type="InterPro" id="IPR044926">
    <property type="entry name" value="RGS_subdomain_2"/>
</dbReference>
<evidence type="ECO:0008006" key="5">
    <source>
        <dbReference type="Google" id="ProtNLM"/>
    </source>
</evidence>
<dbReference type="SUPFAM" id="SSF48097">
    <property type="entry name" value="Regulator of G-protein signaling, RGS"/>
    <property type="match status" value="1"/>
</dbReference>
<dbReference type="Gene3D" id="1.10.167.10">
    <property type="entry name" value="Regulator of G-protein Signalling 4, domain 2"/>
    <property type="match status" value="1"/>
</dbReference>
<reference evidence="3" key="1">
    <citation type="submission" date="2018-03" db="EMBL/GenBank/DDBJ databases">
        <authorList>
            <person name="Guldener U."/>
        </authorList>
    </citation>
    <scope>NUCLEOTIDE SEQUENCE</scope>
</reference>
<comment type="caution">
    <text evidence="3">The sequence shown here is derived from an EMBL/GenBank/DDBJ whole genome shotgun (WGS) entry which is preliminary data.</text>
</comment>
<organism evidence="3 4">
    <name type="scientific">Cephalotrichum gorgonifer</name>
    <dbReference type="NCBI Taxonomy" id="2041049"/>
    <lineage>
        <taxon>Eukaryota</taxon>
        <taxon>Fungi</taxon>
        <taxon>Dikarya</taxon>
        <taxon>Ascomycota</taxon>
        <taxon>Pezizomycotina</taxon>
        <taxon>Sordariomycetes</taxon>
        <taxon>Hypocreomycetidae</taxon>
        <taxon>Microascales</taxon>
        <taxon>Microascaceae</taxon>
        <taxon>Cephalotrichum</taxon>
    </lineage>
</organism>
<accession>A0AAE8N1N9</accession>
<dbReference type="PANTHER" id="PTHR39466">
    <property type="entry name" value="RGS DOMAIN-CONTAINING PROTEIN"/>
    <property type="match status" value="1"/>
</dbReference>
<name>A0AAE8N1N9_9PEZI</name>
<dbReference type="Proteomes" id="UP001187682">
    <property type="component" value="Unassembled WGS sequence"/>
</dbReference>
<feature type="transmembrane region" description="Helical" evidence="2">
    <location>
        <begin position="410"/>
        <end position="439"/>
    </location>
</feature>
<feature type="region of interest" description="Disordered" evidence="1">
    <location>
        <begin position="98"/>
        <end position="119"/>
    </location>
</feature>
<evidence type="ECO:0000313" key="3">
    <source>
        <dbReference type="EMBL" id="SPO03443.1"/>
    </source>
</evidence>
<keyword evidence="4" id="KW-1185">Reference proteome</keyword>